<protein>
    <recommendedName>
        <fullName evidence="3">Pilus assembly protein TadE</fullName>
    </recommendedName>
</protein>
<evidence type="ECO:0008006" key="3">
    <source>
        <dbReference type="Google" id="ProtNLM"/>
    </source>
</evidence>
<organism evidence="1 2">
    <name type="scientific">Actinomadura rayongensis</name>
    <dbReference type="NCBI Taxonomy" id="1429076"/>
    <lineage>
        <taxon>Bacteria</taxon>
        <taxon>Bacillati</taxon>
        <taxon>Actinomycetota</taxon>
        <taxon>Actinomycetes</taxon>
        <taxon>Streptosporangiales</taxon>
        <taxon>Thermomonosporaceae</taxon>
        <taxon>Actinomadura</taxon>
    </lineage>
</organism>
<evidence type="ECO:0000313" key="2">
    <source>
        <dbReference type="Proteomes" id="UP000431901"/>
    </source>
</evidence>
<dbReference type="EMBL" id="WUTW01000002">
    <property type="protein sequence ID" value="MXQ65253.1"/>
    <property type="molecule type" value="Genomic_DNA"/>
</dbReference>
<proteinExistence type="predicted"/>
<gene>
    <name evidence="1" type="ORF">GQ466_14535</name>
</gene>
<dbReference type="AlphaFoldDB" id="A0A6I4W7I1"/>
<name>A0A6I4W7I1_9ACTN</name>
<sequence length="119" mass="11699">MATAEIAMALPALVLVAAIVLWGVAVASVRLACSDAARGGARAAARGESLAAVRSLVEHAVPPGARVTVHRDGEASRVEVAVPVPPPVAAGLPALTVTARAVAATEPGADSVPVTDLSP</sequence>
<keyword evidence="2" id="KW-1185">Reference proteome</keyword>
<dbReference type="InterPro" id="IPR049790">
    <property type="entry name" value="Rv3655c/TadE"/>
</dbReference>
<evidence type="ECO:0000313" key="1">
    <source>
        <dbReference type="EMBL" id="MXQ65253.1"/>
    </source>
</evidence>
<dbReference type="Proteomes" id="UP000431901">
    <property type="component" value="Unassembled WGS sequence"/>
</dbReference>
<dbReference type="NCBIfam" id="NF041390">
    <property type="entry name" value="TadE_Rv3655c"/>
    <property type="match status" value="1"/>
</dbReference>
<accession>A0A6I4W7I1</accession>
<comment type="caution">
    <text evidence="1">The sequence shown here is derived from an EMBL/GenBank/DDBJ whole genome shotgun (WGS) entry which is preliminary data.</text>
</comment>
<reference evidence="1 2" key="1">
    <citation type="submission" date="2019-12" db="EMBL/GenBank/DDBJ databases">
        <title>Nocardia macrotermitis sp. nov. and Nocardia aurantia sp. nov., isolated from the gut of the fungus growing-termite Macrotermes natalensis.</title>
        <authorList>
            <person name="Christine B."/>
            <person name="Rene B."/>
        </authorList>
    </citation>
    <scope>NUCLEOTIDE SEQUENCE [LARGE SCALE GENOMIC DNA]</scope>
    <source>
        <strain evidence="1 2">DSM 102126</strain>
    </source>
</reference>